<keyword evidence="3 7" id="KW-0812">Transmembrane</keyword>
<sequence>MRLGEALIRSGASSASTTSSLLALYRSSELHDVSVAITMGQITISRPGQDGAAPSTRVHETAAGTLDIHLRSQANRILEDAVLGNLEATQALEALDELETQRSLASHWPSALGFSAIGVGFSMILGGNGITTIAAGLLAVVVYASFAALEHLRAPGIFSLGAGGLMAVAGASGLAAVVDGAQTAVCIVAALAAWLAGVAAYGAVQDVITGWYLSATGRLMDVLTRTAGLVFGVALGIHLLEPLLGRDPGFLETLQTDGSRWVPSIVGAVLVSSGFALSAGGRGRVLASLAVFGGLVQVGVLSLGEMGVSSYAATLAASVITGGMCVVLTRALGVSSNASMTVVLLPLFPGMYVYQGVLGIIFSVEGAADALLQGAITAFCLSVGGLLGQYLASEALWATRARQFARAHPGRTFRKEMPVEQNSRDIMVPIFSRPFSQ</sequence>
<keyword evidence="2" id="KW-1003">Cell membrane</keyword>
<gene>
    <name evidence="9" type="ORF">C884_00367</name>
</gene>
<dbReference type="STRING" id="71999.KPaMU14_07485"/>
<feature type="transmembrane region" description="Helical" evidence="7">
    <location>
        <begin position="104"/>
        <end position="124"/>
    </location>
</feature>
<evidence type="ECO:0000313" key="9">
    <source>
        <dbReference type="EMBL" id="EME36519.1"/>
    </source>
</evidence>
<dbReference type="EMBL" id="ANHZ02000013">
    <property type="protein sequence ID" value="EME36519.1"/>
    <property type="molecule type" value="Genomic_DNA"/>
</dbReference>
<keyword evidence="4 7" id="KW-1133">Transmembrane helix</keyword>
<feature type="transmembrane region" description="Helical" evidence="7">
    <location>
        <begin position="130"/>
        <end position="149"/>
    </location>
</feature>
<feature type="transmembrane region" description="Helical" evidence="7">
    <location>
        <begin position="341"/>
        <end position="364"/>
    </location>
</feature>
<dbReference type="Pfam" id="PF06738">
    <property type="entry name" value="ThrE"/>
    <property type="match status" value="1"/>
</dbReference>
<dbReference type="PANTHER" id="PTHR34390">
    <property type="entry name" value="UPF0442 PROTEIN YJJB-RELATED"/>
    <property type="match status" value="1"/>
</dbReference>
<evidence type="ECO:0000256" key="1">
    <source>
        <dbReference type="ARBA" id="ARBA00004651"/>
    </source>
</evidence>
<dbReference type="PANTHER" id="PTHR34390:SF1">
    <property type="entry name" value="SUCCINATE TRANSPORTER SUBUNIT YJJB-RELATED"/>
    <property type="match status" value="1"/>
</dbReference>
<reference evidence="9 10" key="1">
    <citation type="journal article" date="2014" name="Genome Announc.">
        <title>Draft Genome Sequence of Kocuria palustris PEL.</title>
        <authorList>
            <person name="Sharma G."/>
            <person name="Khatri I."/>
            <person name="Subramanian S."/>
        </authorList>
    </citation>
    <scope>NUCLEOTIDE SEQUENCE [LARGE SCALE GENOMIC DNA]</scope>
    <source>
        <strain evidence="9 10">PEL</strain>
    </source>
</reference>
<evidence type="ECO:0000256" key="5">
    <source>
        <dbReference type="ARBA" id="ARBA00023136"/>
    </source>
</evidence>
<feature type="transmembrane region" description="Helical" evidence="7">
    <location>
        <begin position="222"/>
        <end position="240"/>
    </location>
</feature>
<dbReference type="GO" id="GO:0015744">
    <property type="term" value="P:succinate transport"/>
    <property type="evidence" value="ECO:0007669"/>
    <property type="project" value="TreeGrafter"/>
</dbReference>
<evidence type="ECO:0000256" key="7">
    <source>
        <dbReference type="SAM" id="Phobius"/>
    </source>
</evidence>
<feature type="transmembrane region" description="Helical" evidence="7">
    <location>
        <begin position="310"/>
        <end position="329"/>
    </location>
</feature>
<dbReference type="GO" id="GO:0022857">
    <property type="term" value="F:transmembrane transporter activity"/>
    <property type="evidence" value="ECO:0007669"/>
    <property type="project" value="InterPro"/>
</dbReference>
<feature type="transmembrane region" description="Helical" evidence="7">
    <location>
        <begin position="370"/>
        <end position="392"/>
    </location>
</feature>
<dbReference type="InterPro" id="IPR050539">
    <property type="entry name" value="ThrE_Dicarb/AminoAcid_Exp"/>
</dbReference>
<name>M2YD17_9MICC</name>
<dbReference type="GO" id="GO:0005886">
    <property type="term" value="C:plasma membrane"/>
    <property type="evidence" value="ECO:0007669"/>
    <property type="project" value="UniProtKB-SubCell"/>
</dbReference>
<keyword evidence="10" id="KW-1185">Reference proteome</keyword>
<organism evidence="9 10">
    <name type="scientific">Kocuria palustris PEL</name>
    <dbReference type="NCBI Taxonomy" id="1236550"/>
    <lineage>
        <taxon>Bacteria</taxon>
        <taxon>Bacillati</taxon>
        <taxon>Actinomycetota</taxon>
        <taxon>Actinomycetes</taxon>
        <taxon>Micrococcales</taxon>
        <taxon>Micrococcaceae</taxon>
        <taxon>Kocuria</taxon>
    </lineage>
</organism>
<comment type="subcellular location">
    <subcellularLocation>
        <location evidence="1">Cell membrane</location>
        <topology evidence="1">Multi-pass membrane protein</topology>
    </subcellularLocation>
</comment>
<evidence type="ECO:0000256" key="2">
    <source>
        <dbReference type="ARBA" id="ARBA00022475"/>
    </source>
</evidence>
<evidence type="ECO:0000256" key="4">
    <source>
        <dbReference type="ARBA" id="ARBA00022989"/>
    </source>
</evidence>
<feature type="transmembrane region" description="Helical" evidence="7">
    <location>
        <begin position="260"/>
        <end position="278"/>
    </location>
</feature>
<accession>M2YD17</accession>
<proteinExistence type="inferred from homology"/>
<dbReference type="Proteomes" id="UP000009877">
    <property type="component" value="Unassembled WGS sequence"/>
</dbReference>
<feature type="transmembrane region" description="Helical" evidence="7">
    <location>
        <begin position="285"/>
        <end position="304"/>
    </location>
</feature>
<evidence type="ECO:0000256" key="3">
    <source>
        <dbReference type="ARBA" id="ARBA00022692"/>
    </source>
</evidence>
<comment type="similarity">
    <text evidence="6">Belongs to the ThrE exporter (TC 2.A.79) family.</text>
</comment>
<dbReference type="AlphaFoldDB" id="M2YD17"/>
<keyword evidence="5 7" id="KW-0472">Membrane</keyword>
<protein>
    <recommendedName>
        <fullName evidence="8">Threonine/serine exporter-like N-terminal domain-containing protein</fullName>
    </recommendedName>
</protein>
<evidence type="ECO:0000256" key="6">
    <source>
        <dbReference type="ARBA" id="ARBA00034125"/>
    </source>
</evidence>
<dbReference type="InterPro" id="IPR010619">
    <property type="entry name" value="ThrE-like_N"/>
</dbReference>
<comment type="caution">
    <text evidence="9">The sequence shown here is derived from an EMBL/GenBank/DDBJ whole genome shotgun (WGS) entry which is preliminary data.</text>
</comment>
<feature type="domain" description="Threonine/serine exporter-like N-terminal" evidence="8">
    <location>
        <begin position="1"/>
        <end position="239"/>
    </location>
</feature>
<evidence type="ECO:0000259" key="8">
    <source>
        <dbReference type="Pfam" id="PF06738"/>
    </source>
</evidence>
<feature type="transmembrane region" description="Helical" evidence="7">
    <location>
        <begin position="156"/>
        <end position="175"/>
    </location>
</feature>
<evidence type="ECO:0000313" key="10">
    <source>
        <dbReference type="Proteomes" id="UP000009877"/>
    </source>
</evidence>